<organism evidence="10 11">
    <name type="scientific">Araneus ventricosus</name>
    <name type="common">Orbweaver spider</name>
    <name type="synonym">Epeira ventricosa</name>
    <dbReference type="NCBI Taxonomy" id="182803"/>
    <lineage>
        <taxon>Eukaryota</taxon>
        <taxon>Metazoa</taxon>
        <taxon>Ecdysozoa</taxon>
        <taxon>Arthropoda</taxon>
        <taxon>Chelicerata</taxon>
        <taxon>Arachnida</taxon>
        <taxon>Araneae</taxon>
        <taxon>Araneomorphae</taxon>
        <taxon>Entelegynae</taxon>
        <taxon>Araneoidea</taxon>
        <taxon>Araneidae</taxon>
        <taxon>Araneus</taxon>
    </lineage>
</organism>
<dbReference type="PANTHER" id="PTHR11616">
    <property type="entry name" value="SODIUM/CHLORIDE DEPENDENT TRANSPORTER"/>
    <property type="match status" value="1"/>
</dbReference>
<feature type="transmembrane region" description="Helical" evidence="9">
    <location>
        <begin position="29"/>
        <end position="51"/>
    </location>
</feature>
<keyword evidence="7 9" id="KW-0472">Membrane</keyword>
<keyword evidence="8" id="KW-0479">Metal-binding</keyword>
<dbReference type="EMBL" id="BGPR01129942">
    <property type="protein sequence ID" value="GBN43373.1"/>
    <property type="molecule type" value="Genomic_DNA"/>
</dbReference>
<dbReference type="GO" id="GO:0005886">
    <property type="term" value="C:plasma membrane"/>
    <property type="evidence" value="ECO:0007669"/>
    <property type="project" value="TreeGrafter"/>
</dbReference>
<evidence type="ECO:0000256" key="8">
    <source>
        <dbReference type="PIRSR" id="PIRSR600175-1"/>
    </source>
</evidence>
<evidence type="ECO:0000256" key="7">
    <source>
        <dbReference type="ARBA" id="ARBA00023136"/>
    </source>
</evidence>
<dbReference type="GO" id="GO:0089718">
    <property type="term" value="P:amino acid import across plasma membrane"/>
    <property type="evidence" value="ECO:0007669"/>
    <property type="project" value="TreeGrafter"/>
</dbReference>
<evidence type="ECO:0000313" key="10">
    <source>
        <dbReference type="EMBL" id="GBN43373.1"/>
    </source>
</evidence>
<keyword evidence="11" id="KW-1185">Reference proteome</keyword>
<dbReference type="GO" id="GO:0015187">
    <property type="term" value="F:glycine transmembrane transporter activity"/>
    <property type="evidence" value="ECO:0007669"/>
    <property type="project" value="TreeGrafter"/>
</dbReference>
<comment type="subcellular location">
    <subcellularLocation>
        <location evidence="1">Membrane</location>
        <topology evidence="1">Multi-pass membrane protein</topology>
    </subcellularLocation>
</comment>
<evidence type="ECO:0000256" key="3">
    <source>
        <dbReference type="ARBA" id="ARBA00022448"/>
    </source>
</evidence>
<dbReference type="SUPFAM" id="SSF161070">
    <property type="entry name" value="SNF-like"/>
    <property type="match status" value="1"/>
</dbReference>
<name>A0A4Y2NWV4_ARAVE</name>
<dbReference type="InterPro" id="IPR000175">
    <property type="entry name" value="Na/ntran_symport"/>
</dbReference>
<dbReference type="OrthoDB" id="6581954at2759"/>
<reference evidence="10 11" key="1">
    <citation type="journal article" date="2019" name="Sci. Rep.">
        <title>Orb-weaving spider Araneus ventricosus genome elucidates the spidroin gene catalogue.</title>
        <authorList>
            <person name="Kono N."/>
            <person name="Nakamura H."/>
            <person name="Ohtoshi R."/>
            <person name="Moran D.A.P."/>
            <person name="Shinohara A."/>
            <person name="Yoshida Y."/>
            <person name="Fujiwara M."/>
            <person name="Mori M."/>
            <person name="Tomita M."/>
            <person name="Arakawa K."/>
        </authorList>
    </citation>
    <scope>NUCLEOTIDE SEQUENCE [LARGE SCALE GENOMIC DNA]</scope>
</reference>
<keyword evidence="6 9" id="KW-1133">Transmembrane helix</keyword>
<dbReference type="PROSITE" id="PS50267">
    <property type="entry name" value="NA_NEUROTRAN_SYMP_3"/>
    <property type="match status" value="1"/>
</dbReference>
<dbReference type="PANTHER" id="PTHR11616:SF236">
    <property type="entry name" value="TRANSPORTER"/>
    <property type="match status" value="1"/>
</dbReference>
<comment type="caution">
    <text evidence="10">The sequence shown here is derived from an EMBL/GenBank/DDBJ whole genome shotgun (WGS) entry which is preliminary data.</text>
</comment>
<feature type="binding site" evidence="8">
    <location>
        <position position="4"/>
    </location>
    <ligand>
        <name>Na(+)</name>
        <dbReference type="ChEBI" id="CHEBI:29101"/>
        <label>1</label>
    </ligand>
</feature>
<protein>
    <submittedName>
        <fullName evidence="10">Uncharacterized protein</fullName>
    </submittedName>
</protein>
<evidence type="ECO:0000313" key="11">
    <source>
        <dbReference type="Proteomes" id="UP000499080"/>
    </source>
</evidence>
<evidence type="ECO:0000256" key="9">
    <source>
        <dbReference type="SAM" id="Phobius"/>
    </source>
</evidence>
<accession>A0A4Y2NWV4</accession>
<evidence type="ECO:0000256" key="5">
    <source>
        <dbReference type="ARBA" id="ARBA00022847"/>
    </source>
</evidence>
<comment type="similarity">
    <text evidence="2">Belongs to the sodium:neurotransmitter symporter (SNF) (TC 2.A.22) family.</text>
</comment>
<proteinExistence type="inferred from homology"/>
<dbReference type="Proteomes" id="UP000499080">
    <property type="component" value="Unassembled WGS sequence"/>
</dbReference>
<keyword evidence="8" id="KW-0915">Sodium</keyword>
<sequence length="72" mass="7729">MFFSLGVSMGALIMYSSYNDFRNNIFRDAMVVSVLDTVTSIISGMVIFSVLGAMAHDLGPGTNIEDVVDSGM</sequence>
<dbReference type="GO" id="GO:0046872">
    <property type="term" value="F:metal ion binding"/>
    <property type="evidence" value="ECO:0007669"/>
    <property type="project" value="UniProtKB-KW"/>
</dbReference>
<gene>
    <name evidence="10" type="ORF">AVEN_13139_1</name>
</gene>
<dbReference type="GO" id="GO:0005283">
    <property type="term" value="F:amino acid:sodium symporter activity"/>
    <property type="evidence" value="ECO:0007669"/>
    <property type="project" value="TreeGrafter"/>
</dbReference>
<keyword evidence="4 9" id="KW-0812">Transmembrane</keyword>
<evidence type="ECO:0000256" key="2">
    <source>
        <dbReference type="ARBA" id="ARBA00006459"/>
    </source>
</evidence>
<evidence type="ECO:0000256" key="1">
    <source>
        <dbReference type="ARBA" id="ARBA00004141"/>
    </source>
</evidence>
<dbReference type="InterPro" id="IPR037272">
    <property type="entry name" value="SNS_sf"/>
</dbReference>
<evidence type="ECO:0000256" key="6">
    <source>
        <dbReference type="ARBA" id="ARBA00022989"/>
    </source>
</evidence>
<keyword evidence="5" id="KW-0769">Symport</keyword>
<evidence type="ECO:0000256" key="4">
    <source>
        <dbReference type="ARBA" id="ARBA00022692"/>
    </source>
</evidence>
<dbReference type="Pfam" id="PF00209">
    <property type="entry name" value="SNF"/>
    <property type="match status" value="1"/>
</dbReference>
<dbReference type="AlphaFoldDB" id="A0A4Y2NWV4"/>
<keyword evidence="3" id="KW-0813">Transport</keyword>
<dbReference type="GO" id="GO:0015179">
    <property type="term" value="F:L-amino acid transmembrane transporter activity"/>
    <property type="evidence" value="ECO:0007669"/>
    <property type="project" value="TreeGrafter"/>
</dbReference>